<keyword evidence="5 7" id="KW-0472">Membrane</keyword>
<dbReference type="SUPFAM" id="SSF56935">
    <property type="entry name" value="Porins"/>
    <property type="match status" value="1"/>
</dbReference>
<dbReference type="Pfam" id="PF13620">
    <property type="entry name" value="CarboxypepD_reg"/>
    <property type="match status" value="1"/>
</dbReference>
<reference evidence="9 10" key="1">
    <citation type="submission" date="2021-01" db="EMBL/GenBank/DDBJ databases">
        <title>C459-1 draft genome sequence.</title>
        <authorList>
            <person name="Zhang X.-F."/>
        </authorList>
    </citation>
    <scope>NUCLEOTIDE SEQUENCE [LARGE SCALE GENOMIC DNA]</scope>
    <source>
        <strain evidence="10">C459-1</strain>
    </source>
</reference>
<evidence type="ECO:0000256" key="5">
    <source>
        <dbReference type="ARBA" id="ARBA00023136"/>
    </source>
</evidence>
<evidence type="ECO:0000256" key="1">
    <source>
        <dbReference type="ARBA" id="ARBA00004571"/>
    </source>
</evidence>
<accession>A0ABS1R5P1</accession>
<dbReference type="InterPro" id="IPR023997">
    <property type="entry name" value="TonB-dep_OMP_SusC/RagA_CS"/>
</dbReference>
<dbReference type="Gene3D" id="2.40.170.20">
    <property type="entry name" value="TonB-dependent receptor, beta-barrel domain"/>
    <property type="match status" value="1"/>
</dbReference>
<evidence type="ECO:0000256" key="6">
    <source>
        <dbReference type="ARBA" id="ARBA00023237"/>
    </source>
</evidence>
<evidence type="ECO:0000256" key="3">
    <source>
        <dbReference type="ARBA" id="ARBA00022452"/>
    </source>
</evidence>
<keyword evidence="3 7" id="KW-1134">Transmembrane beta strand</keyword>
<dbReference type="InterPro" id="IPR008969">
    <property type="entry name" value="CarboxyPept-like_regulatory"/>
</dbReference>
<evidence type="ECO:0000313" key="10">
    <source>
        <dbReference type="Proteomes" id="UP000625283"/>
    </source>
</evidence>
<name>A0ABS1R5P1_9SPHI</name>
<protein>
    <submittedName>
        <fullName evidence="9">SusC/RagA family TonB-linked outer membrane protein</fullName>
    </submittedName>
</protein>
<evidence type="ECO:0000313" key="9">
    <source>
        <dbReference type="EMBL" id="MBL1409815.1"/>
    </source>
</evidence>
<dbReference type="NCBIfam" id="TIGR04056">
    <property type="entry name" value="OMP_RagA_SusC"/>
    <property type="match status" value="1"/>
</dbReference>
<keyword evidence="6 7" id="KW-0998">Cell outer membrane</keyword>
<dbReference type="Pfam" id="PF07715">
    <property type="entry name" value="Plug"/>
    <property type="match status" value="1"/>
</dbReference>
<organism evidence="9 10">
    <name type="scientific">Sphingobacterium faecale</name>
    <dbReference type="NCBI Taxonomy" id="2803775"/>
    <lineage>
        <taxon>Bacteria</taxon>
        <taxon>Pseudomonadati</taxon>
        <taxon>Bacteroidota</taxon>
        <taxon>Sphingobacteriia</taxon>
        <taxon>Sphingobacteriales</taxon>
        <taxon>Sphingobacteriaceae</taxon>
        <taxon>Sphingobacterium</taxon>
    </lineage>
</organism>
<dbReference type="SUPFAM" id="SSF49464">
    <property type="entry name" value="Carboxypeptidase regulatory domain-like"/>
    <property type="match status" value="1"/>
</dbReference>
<dbReference type="PROSITE" id="PS52016">
    <property type="entry name" value="TONB_DEPENDENT_REC_3"/>
    <property type="match status" value="1"/>
</dbReference>
<dbReference type="Gene3D" id="2.60.40.1120">
    <property type="entry name" value="Carboxypeptidase-like, regulatory domain"/>
    <property type="match status" value="1"/>
</dbReference>
<dbReference type="Proteomes" id="UP000625283">
    <property type="component" value="Unassembled WGS sequence"/>
</dbReference>
<dbReference type="NCBIfam" id="TIGR04057">
    <property type="entry name" value="SusC_RagA_signa"/>
    <property type="match status" value="1"/>
</dbReference>
<dbReference type="InterPro" id="IPR023996">
    <property type="entry name" value="TonB-dep_OMP_SusC/RagA"/>
</dbReference>
<gene>
    <name evidence="9" type="ORF">JKG61_13720</name>
</gene>
<evidence type="ECO:0000259" key="8">
    <source>
        <dbReference type="Pfam" id="PF07715"/>
    </source>
</evidence>
<comment type="similarity">
    <text evidence="7">Belongs to the TonB-dependent receptor family.</text>
</comment>
<keyword evidence="10" id="KW-1185">Reference proteome</keyword>
<comment type="caution">
    <text evidence="9">The sequence shown here is derived from an EMBL/GenBank/DDBJ whole genome shotgun (WGS) entry which is preliminary data.</text>
</comment>
<evidence type="ECO:0000256" key="2">
    <source>
        <dbReference type="ARBA" id="ARBA00022448"/>
    </source>
</evidence>
<proteinExistence type="inferred from homology"/>
<dbReference type="InterPro" id="IPR039426">
    <property type="entry name" value="TonB-dep_rcpt-like"/>
</dbReference>
<dbReference type="RefSeq" id="WP_202103529.1">
    <property type="nucleotide sequence ID" value="NZ_JAERTY010000007.1"/>
</dbReference>
<comment type="subcellular location">
    <subcellularLocation>
        <location evidence="1 7">Cell outer membrane</location>
        <topology evidence="1 7">Multi-pass membrane protein</topology>
    </subcellularLocation>
</comment>
<keyword evidence="4 7" id="KW-0812">Transmembrane</keyword>
<evidence type="ECO:0000256" key="4">
    <source>
        <dbReference type="ARBA" id="ARBA00022692"/>
    </source>
</evidence>
<evidence type="ECO:0000256" key="7">
    <source>
        <dbReference type="PROSITE-ProRule" id="PRU01360"/>
    </source>
</evidence>
<dbReference type="InterPro" id="IPR037066">
    <property type="entry name" value="Plug_dom_sf"/>
</dbReference>
<dbReference type="EMBL" id="JAERTY010000007">
    <property type="protein sequence ID" value="MBL1409815.1"/>
    <property type="molecule type" value="Genomic_DNA"/>
</dbReference>
<feature type="domain" description="TonB-dependent receptor plug" evidence="8">
    <location>
        <begin position="253"/>
        <end position="359"/>
    </location>
</feature>
<keyword evidence="2 7" id="KW-0813">Transport</keyword>
<dbReference type="Gene3D" id="2.170.130.10">
    <property type="entry name" value="TonB-dependent receptor, plug domain"/>
    <property type="match status" value="1"/>
</dbReference>
<sequence>MKINHLAKECYAFIRIGDSILPGRHQSIKNWIIMKLILFLTLAFTLHAMADAVGQRVTLTVSNQPLKSVLKELRKQSRYSFMYRDSDLAQLQHVDLDVRGQEILSVLPLLFDNLPLTYTIHGKIISIQKKPQDRTGSNPAVVRYDEDHRSINQEIKGRVVDEKNQPLVGASVYVLDTRGKRSAIQTKTDGDGNFILPGVAPGVRIEVSYLGHASVTVTATGAYVTASLKTLSSEVDEVTVVSTGYQTIPRERATGSFVQLDHALLNRKISTNILDRLDGVTSGLQFRSPVIGADPYNPDFIQIHGRSTIRGNAQALIVLDNFPYDGNMSSINPNDIESITVLKDAAAASAWGARAGNGVIVITTKKGKLNSRTNLNLVANTTLGGKPNLFSAGMPQLSSEEYIEVEQFLFDKGAYNTRLKNGYQGFSPAVDIFWRTREKMISPADSLQLINALKGYDSRDELLKHYYQHTVNQQYNVSLHGGGANNRFFVSLGYDDNKAHIVNNYTKRYSVNVNNDYLFFDQKMELSTNLAFTSGRTGAGAQISTLYPYDRFVDDNGQAMALTNASGLSHYFTDSFGGGQLLDWKYRPMDELNAGSTNMTDRVSYRLNTALSYKITDYLKASIRYGYERGGTVNDNYYSKDSFYGRDMINKFAQKNSTTQLFDFVLPQGGILRNSNDGFTTSNGRLQLDFNKKWLDHELHAIAGSEIKDMQSYRNAVFFYGHDPVTLTNQNAAIDFTKTYNYSYGSGSARIDNGATQYEAVDRFFSYFANASYTYVDKYTVSGSARRDESNLFGVKTNQKGVPLWSAGALWRVSKESFMQYIPQVNDLRLRATYGYTGNVNKSLSAYLTAHSTSYLINSYNQLFADIVNPPNPSLRWERVSNLNFGLDAALFENRLSLSIDYWKKRGLDLIGPAAIAPQTGITRFTGNTASTSSRGVDVQLRSVNLNSGLKWNTDVLFNISKDKVTDYLLETGTNYDIISIPSNNPLVGYPYWSLFSFPYAGLNETGAPIGYLDGEQSTDYMNIIGSKERSNLVYNGSRVPTVFGSVRNTFRYGSFDLSFNISYKFGYVFRRKSLDNSSLYGSDGAVSAVISDYDKRWQQSGDELRTDVPVLVYPANMFRTMLYTQSERLIEPGAHIRLEDIQLGYSFSRIQLSAYINNLGILWRKNSRGIDPDYPSSFPAMRTYAISMKVSL</sequence>
<dbReference type="InterPro" id="IPR036942">
    <property type="entry name" value="Beta-barrel_TonB_sf"/>
</dbReference>
<dbReference type="InterPro" id="IPR012910">
    <property type="entry name" value="Plug_dom"/>
</dbReference>